<keyword evidence="3" id="KW-1185">Reference proteome</keyword>
<dbReference type="Proteomes" id="UP000183952">
    <property type="component" value="Unassembled WGS sequence"/>
</dbReference>
<dbReference type="RefSeq" id="WP_072902093.1">
    <property type="nucleotide sequence ID" value="NZ_FRAD01000005.1"/>
</dbReference>
<reference evidence="2 3" key="1">
    <citation type="submission" date="2016-11" db="EMBL/GenBank/DDBJ databases">
        <authorList>
            <person name="Jaros S."/>
            <person name="Januszkiewicz K."/>
            <person name="Wedrychowicz H."/>
        </authorList>
    </citation>
    <scope>NUCLEOTIDE SEQUENCE [LARGE SCALE GENOMIC DNA]</scope>
    <source>
        <strain evidence="2 3">DSM 3090</strain>
    </source>
</reference>
<feature type="compositionally biased region" description="Low complexity" evidence="1">
    <location>
        <begin position="69"/>
        <end position="80"/>
    </location>
</feature>
<gene>
    <name evidence="2" type="ORF">SAMN02745248_00561</name>
</gene>
<dbReference type="AlphaFoldDB" id="A0A1M6KYY7"/>
<evidence type="ECO:0000256" key="1">
    <source>
        <dbReference type="SAM" id="MobiDB-lite"/>
    </source>
</evidence>
<organism evidence="2 3">
    <name type="scientific">Hathewaya proteolytica DSM 3090</name>
    <dbReference type="NCBI Taxonomy" id="1121331"/>
    <lineage>
        <taxon>Bacteria</taxon>
        <taxon>Bacillati</taxon>
        <taxon>Bacillota</taxon>
        <taxon>Clostridia</taxon>
        <taxon>Eubacteriales</taxon>
        <taxon>Clostridiaceae</taxon>
        <taxon>Hathewaya</taxon>
    </lineage>
</organism>
<accession>A0A1M6KYY7</accession>
<name>A0A1M6KYY7_9CLOT</name>
<evidence type="ECO:0000313" key="2">
    <source>
        <dbReference type="EMBL" id="SHJ64195.1"/>
    </source>
</evidence>
<dbReference type="STRING" id="1121331.SAMN02745248_00561"/>
<proteinExistence type="predicted"/>
<feature type="region of interest" description="Disordered" evidence="1">
    <location>
        <begin position="59"/>
        <end position="80"/>
    </location>
</feature>
<sequence length="80" mass="8052">MANNPDMLSGQEILILANAISILIADNRSITELVYVGTLLSEIGSGILTIAAIKRVQEASGSTGGNGSGAAITASPLIGR</sequence>
<protein>
    <submittedName>
        <fullName evidence="2">Uncharacterized protein</fullName>
    </submittedName>
</protein>
<evidence type="ECO:0000313" key="3">
    <source>
        <dbReference type="Proteomes" id="UP000183952"/>
    </source>
</evidence>
<dbReference type="EMBL" id="FRAD01000005">
    <property type="protein sequence ID" value="SHJ64195.1"/>
    <property type="molecule type" value="Genomic_DNA"/>
</dbReference>